<dbReference type="AlphaFoldDB" id="A0AAJ4X9F3"/>
<name>A0AAJ4X9F3_9SPHI</name>
<proteinExistence type="predicted"/>
<dbReference type="RefSeq" id="WP_093100930.1">
    <property type="nucleotide sequence ID" value="NZ_FNGK01000009.1"/>
</dbReference>
<gene>
    <name evidence="1" type="ORF">SAMEA4412673_00271</name>
</gene>
<accession>A0AAJ4X9F3</accession>
<dbReference type="EMBL" id="LT906468">
    <property type="protein sequence ID" value="SNV38045.1"/>
    <property type="molecule type" value="Genomic_DNA"/>
</dbReference>
<dbReference type="Proteomes" id="UP000215355">
    <property type="component" value="Chromosome 1"/>
</dbReference>
<sequence>MNKFQINLNVGNRFWTPKGLGAMGMEPTQAIAELVANSLDWRTENENTKPLIQVIISKNSIEVKDNGVGMTAEELQNAIQVSVANDSLRPSLRVRKGMFGMGMKVACLSLGWKIAIHSRSLSERNIEHTLLLNTRELDSDGISNEYRNNITGESTENLLNSPLNDWRSGTSILIEDLSHRPLTAIAVRDALQEIFSPEISIENVNIQVIDKENDIEYNCGKIEVPVYPETIINLDELNLIVNDEVTGDPVQVKGWLGLMKTSSSGLGKWGLHLFKNNQVIERFHQLPSRLGGLMPKNPHPKFGRTYGEIHLDMCMPSFHKVGFDYSKESWKKSSEILESSIATIMQASEEFKASDHEKVKETIKKVQKNKRAIKKALSNVRSTTTGTEKIGAPENSIILTTGDWFIIVDPIIDKLGENEKNKPWIYHFRKESRELAIIINEESPIHRNLISGDSDDKTISLLISWAISDCILLLLCEEFGYELKDAVAFRDEQLVWLTSGKGGSNEG</sequence>
<dbReference type="InterPro" id="IPR036890">
    <property type="entry name" value="HATPase_C_sf"/>
</dbReference>
<dbReference type="KEGG" id="smiz:4412673_00271"/>
<organism evidence="1 2">
    <name type="scientific">Sphingobacterium mizutaii</name>
    <dbReference type="NCBI Taxonomy" id="1010"/>
    <lineage>
        <taxon>Bacteria</taxon>
        <taxon>Pseudomonadati</taxon>
        <taxon>Bacteroidota</taxon>
        <taxon>Sphingobacteriia</taxon>
        <taxon>Sphingobacteriales</taxon>
        <taxon>Sphingobacteriaceae</taxon>
        <taxon>Sphingobacterium</taxon>
    </lineage>
</organism>
<reference evidence="1 2" key="1">
    <citation type="submission" date="2017-06" db="EMBL/GenBank/DDBJ databases">
        <authorList>
            <consortium name="Pathogen Informatics"/>
        </authorList>
    </citation>
    <scope>NUCLEOTIDE SEQUENCE [LARGE SCALE GENOMIC DNA]</scope>
    <source>
        <strain evidence="1 2">NCTC12149</strain>
    </source>
</reference>
<evidence type="ECO:0000313" key="2">
    <source>
        <dbReference type="Proteomes" id="UP000215355"/>
    </source>
</evidence>
<evidence type="ECO:0000313" key="1">
    <source>
        <dbReference type="EMBL" id="SNV38045.1"/>
    </source>
</evidence>
<dbReference type="Pfam" id="PF13589">
    <property type="entry name" value="HATPase_c_3"/>
    <property type="match status" value="1"/>
</dbReference>
<protein>
    <submittedName>
        <fullName evidence="1">DNA topoisomerase VI subunit B</fullName>
    </submittedName>
</protein>
<dbReference type="SUPFAM" id="SSF55874">
    <property type="entry name" value="ATPase domain of HSP90 chaperone/DNA topoisomerase II/histidine kinase"/>
    <property type="match status" value="1"/>
</dbReference>
<dbReference type="Gene3D" id="3.30.565.10">
    <property type="entry name" value="Histidine kinase-like ATPase, C-terminal domain"/>
    <property type="match status" value="1"/>
</dbReference>